<name>A0A858REU9_9BACT</name>
<evidence type="ECO:0000256" key="1">
    <source>
        <dbReference type="ARBA" id="ARBA00004196"/>
    </source>
</evidence>
<dbReference type="Pfam" id="PF03150">
    <property type="entry name" value="CCP_MauG"/>
    <property type="match status" value="1"/>
</dbReference>
<dbReference type="InterPro" id="IPR036909">
    <property type="entry name" value="Cyt_c-like_dom_sf"/>
</dbReference>
<feature type="signal peptide" evidence="9">
    <location>
        <begin position="1"/>
        <end position="24"/>
    </location>
</feature>
<keyword evidence="12" id="KW-1185">Reference proteome</keyword>
<sequence length="415" mass="45463">MAISAAASIGSLVALMASVTGATAQEADATSQAAAAKLGQEIFLDASLSNPPGMSCVSCHFPEAAFADPRAVSPGAVLGRNGRRNAPSLMYAALIPNRDQEDILEESGEQVWVWQGGMFQDGSARTLHEQVQRPFFDHAEMNLLNEADLAGRLRNSSYAPKLKKGLAEEEWTDDGKVTQRAYRALVEFLKEPMFRPFDARIDDYLAGNKDALSAQERRGLEIFKTKAKCADCHLLHNSAWPQPLLSDYGYDNLGVPSRGESDPGLGGHTGVTTELGQFRSPSLRNVALTAPYMHNGSLATLREVIEFYNKRDLEPERWGKTDYPETVNHSDLGNLGLDDQELSDLVALMDAFTDRSLLEMRKRGDRFPQIPLGVPDSWKMRAYFPDWNHAATPLPAHPPQAGNNTAATPEPSNNP</sequence>
<feature type="compositionally biased region" description="Polar residues" evidence="8">
    <location>
        <begin position="401"/>
        <end position="415"/>
    </location>
</feature>
<comment type="subcellular location">
    <subcellularLocation>
        <location evidence="1">Cell envelope</location>
    </subcellularLocation>
</comment>
<keyword evidence="5" id="KW-0560">Oxidoreductase</keyword>
<organism evidence="11 12">
    <name type="scientific">Luteolibacter luteus</name>
    <dbReference type="NCBI Taxonomy" id="2728835"/>
    <lineage>
        <taxon>Bacteria</taxon>
        <taxon>Pseudomonadati</taxon>
        <taxon>Verrucomicrobiota</taxon>
        <taxon>Verrucomicrobiia</taxon>
        <taxon>Verrucomicrobiales</taxon>
        <taxon>Verrucomicrobiaceae</taxon>
        <taxon>Luteolibacter</taxon>
    </lineage>
</organism>
<keyword evidence="2 7" id="KW-0349">Heme</keyword>
<feature type="domain" description="Cytochrome c" evidence="10">
    <location>
        <begin position="34"/>
        <end position="193"/>
    </location>
</feature>
<dbReference type="PROSITE" id="PS51007">
    <property type="entry name" value="CYTC"/>
    <property type="match status" value="2"/>
</dbReference>
<dbReference type="InterPro" id="IPR009056">
    <property type="entry name" value="Cyt_c-like_dom"/>
</dbReference>
<dbReference type="GO" id="GO:0009055">
    <property type="term" value="F:electron transfer activity"/>
    <property type="evidence" value="ECO:0007669"/>
    <property type="project" value="InterPro"/>
</dbReference>
<dbReference type="RefSeq" id="WP_169453531.1">
    <property type="nucleotide sequence ID" value="NZ_CP051774.1"/>
</dbReference>
<keyword evidence="3 7" id="KW-0479">Metal-binding</keyword>
<dbReference type="Gene3D" id="1.10.760.10">
    <property type="entry name" value="Cytochrome c-like domain"/>
    <property type="match status" value="2"/>
</dbReference>
<dbReference type="GO" id="GO:0004130">
    <property type="term" value="F:cytochrome-c peroxidase activity"/>
    <property type="evidence" value="ECO:0007669"/>
    <property type="project" value="TreeGrafter"/>
</dbReference>
<dbReference type="EMBL" id="CP051774">
    <property type="protein sequence ID" value="QJE95255.1"/>
    <property type="molecule type" value="Genomic_DNA"/>
</dbReference>
<dbReference type="GO" id="GO:0030313">
    <property type="term" value="C:cell envelope"/>
    <property type="evidence" value="ECO:0007669"/>
    <property type="project" value="UniProtKB-SubCell"/>
</dbReference>
<dbReference type="Proteomes" id="UP000501812">
    <property type="component" value="Chromosome"/>
</dbReference>
<gene>
    <name evidence="11" type="ORF">HHL09_05515</name>
</gene>
<dbReference type="AlphaFoldDB" id="A0A858REU9"/>
<keyword evidence="6 7" id="KW-0408">Iron</keyword>
<dbReference type="PANTHER" id="PTHR30600">
    <property type="entry name" value="CYTOCHROME C PEROXIDASE-RELATED"/>
    <property type="match status" value="1"/>
</dbReference>
<evidence type="ECO:0000256" key="2">
    <source>
        <dbReference type="ARBA" id="ARBA00022617"/>
    </source>
</evidence>
<feature type="chain" id="PRO_5033025668" description="Cytochrome c domain-containing protein" evidence="9">
    <location>
        <begin position="25"/>
        <end position="415"/>
    </location>
</feature>
<feature type="region of interest" description="Disordered" evidence="8">
    <location>
        <begin position="389"/>
        <end position="415"/>
    </location>
</feature>
<feature type="domain" description="Cytochrome c" evidence="10">
    <location>
        <begin position="214"/>
        <end position="353"/>
    </location>
</feature>
<evidence type="ECO:0000256" key="7">
    <source>
        <dbReference type="PROSITE-ProRule" id="PRU00433"/>
    </source>
</evidence>
<accession>A0A858REU9</accession>
<evidence type="ECO:0000313" key="12">
    <source>
        <dbReference type="Proteomes" id="UP000501812"/>
    </source>
</evidence>
<reference evidence="11 12" key="1">
    <citation type="submission" date="2020-04" db="EMBL/GenBank/DDBJ databases">
        <title>Luteolibacter sp. G-1-1-1 isolated from soil.</title>
        <authorList>
            <person name="Dahal R.H."/>
        </authorList>
    </citation>
    <scope>NUCLEOTIDE SEQUENCE [LARGE SCALE GENOMIC DNA]</scope>
    <source>
        <strain evidence="11 12">G-1-1-1</strain>
    </source>
</reference>
<evidence type="ECO:0000256" key="9">
    <source>
        <dbReference type="SAM" id="SignalP"/>
    </source>
</evidence>
<evidence type="ECO:0000313" key="11">
    <source>
        <dbReference type="EMBL" id="QJE95255.1"/>
    </source>
</evidence>
<evidence type="ECO:0000256" key="5">
    <source>
        <dbReference type="ARBA" id="ARBA00023002"/>
    </source>
</evidence>
<evidence type="ECO:0000256" key="6">
    <source>
        <dbReference type="ARBA" id="ARBA00023004"/>
    </source>
</evidence>
<evidence type="ECO:0000256" key="8">
    <source>
        <dbReference type="SAM" id="MobiDB-lite"/>
    </source>
</evidence>
<dbReference type="InterPro" id="IPR004852">
    <property type="entry name" value="Di-haem_cyt_c_peroxidsae"/>
</dbReference>
<dbReference type="KEGG" id="luo:HHL09_05515"/>
<dbReference type="PANTHER" id="PTHR30600:SF10">
    <property type="entry name" value="BLL6722 PROTEIN"/>
    <property type="match status" value="1"/>
</dbReference>
<keyword evidence="4 9" id="KW-0732">Signal</keyword>
<dbReference type="SUPFAM" id="SSF46626">
    <property type="entry name" value="Cytochrome c"/>
    <property type="match status" value="2"/>
</dbReference>
<proteinExistence type="predicted"/>
<evidence type="ECO:0000256" key="4">
    <source>
        <dbReference type="ARBA" id="ARBA00022729"/>
    </source>
</evidence>
<evidence type="ECO:0000256" key="3">
    <source>
        <dbReference type="ARBA" id="ARBA00022723"/>
    </source>
</evidence>
<dbReference type="GO" id="GO:0046872">
    <property type="term" value="F:metal ion binding"/>
    <property type="evidence" value="ECO:0007669"/>
    <property type="project" value="UniProtKB-KW"/>
</dbReference>
<dbReference type="InterPro" id="IPR051395">
    <property type="entry name" value="Cytochrome_c_Peroxidase/MauG"/>
</dbReference>
<protein>
    <recommendedName>
        <fullName evidence="10">Cytochrome c domain-containing protein</fullName>
    </recommendedName>
</protein>
<dbReference type="GO" id="GO:0020037">
    <property type="term" value="F:heme binding"/>
    <property type="evidence" value="ECO:0007669"/>
    <property type="project" value="InterPro"/>
</dbReference>
<evidence type="ECO:0000259" key="10">
    <source>
        <dbReference type="PROSITE" id="PS51007"/>
    </source>
</evidence>